<sequence length="360" mass="41220">MDAEAERMTQNSRRIADKIKYLLARAQALRPKVDLDSLQRKACRVFNHSELLYEEGEKITQEAKDLESYLNAQKNNLEMWLKRGIVEQQMLDELLVRADAAYAAARDARDKGIRLLEDVKIKLAKLHEMERQFSDSHLNVLDWFEDVRRLVAAAENMIHQSEAALDGVQRNANEALSTAQKVNLNTGEMQTEGHRLNVESEQMAKQVEDLRAAGEDLTSRVNQAEGRVTRRLKQASSDEQKTNEAKEFVAETQGKVKEAEKQVQWILQYIIKANHHLGNMTDLPESEVKELEEALDAVQEARDKLSIQLAQLELFAMEQERQLNAQKDELEKTRKDLDSLAVVAEGLPNRCFNEDDIERS</sequence>
<evidence type="ECO:0000256" key="1">
    <source>
        <dbReference type="SAM" id="Coils"/>
    </source>
</evidence>
<reference evidence="2" key="2">
    <citation type="submission" date="2025-09" db="UniProtKB">
        <authorList>
            <consortium name="Ensembl"/>
        </authorList>
    </citation>
    <scope>IDENTIFICATION</scope>
</reference>
<protein>
    <submittedName>
        <fullName evidence="2">Uncharacterized protein</fullName>
    </submittedName>
</protein>
<name>A0A8C4WPR9_EPTBU</name>
<evidence type="ECO:0000313" key="3">
    <source>
        <dbReference type="Proteomes" id="UP000694388"/>
    </source>
</evidence>
<evidence type="ECO:0000313" key="2">
    <source>
        <dbReference type="Ensembl" id="ENSEBUP00000008405.1"/>
    </source>
</evidence>
<dbReference type="AlphaFoldDB" id="A0A8C4WPR9"/>
<reference evidence="2" key="1">
    <citation type="submission" date="2025-08" db="UniProtKB">
        <authorList>
            <consortium name="Ensembl"/>
        </authorList>
    </citation>
    <scope>IDENTIFICATION</scope>
</reference>
<feature type="coiled-coil region" evidence="1">
    <location>
        <begin position="288"/>
        <end position="343"/>
    </location>
</feature>
<keyword evidence="3" id="KW-1185">Reference proteome</keyword>
<accession>A0A8C4WPR9</accession>
<organism evidence="2 3">
    <name type="scientific">Eptatretus burgeri</name>
    <name type="common">Inshore hagfish</name>
    <dbReference type="NCBI Taxonomy" id="7764"/>
    <lineage>
        <taxon>Eukaryota</taxon>
        <taxon>Metazoa</taxon>
        <taxon>Chordata</taxon>
        <taxon>Craniata</taxon>
        <taxon>Vertebrata</taxon>
        <taxon>Cyclostomata</taxon>
        <taxon>Myxini</taxon>
        <taxon>Myxiniformes</taxon>
        <taxon>Myxinidae</taxon>
        <taxon>Eptatretinae</taxon>
        <taxon>Eptatretus</taxon>
    </lineage>
</organism>
<dbReference type="Ensembl" id="ENSEBUT00000008907.1">
    <property type="protein sequence ID" value="ENSEBUP00000008405.1"/>
    <property type="gene ID" value="ENSEBUG00000005442.1"/>
</dbReference>
<proteinExistence type="predicted"/>
<keyword evidence="1" id="KW-0175">Coiled coil</keyword>
<dbReference type="Proteomes" id="UP000694388">
    <property type="component" value="Unplaced"/>
</dbReference>